<feature type="domain" description="Peptidase S1" evidence="5">
    <location>
        <begin position="59"/>
        <end position="95"/>
    </location>
</feature>
<dbReference type="InterPro" id="IPR043504">
    <property type="entry name" value="Peptidase_S1_PA_chymotrypsin"/>
</dbReference>
<dbReference type="Gene3D" id="2.40.10.10">
    <property type="entry name" value="Trypsin-like serine proteases"/>
    <property type="match status" value="1"/>
</dbReference>
<organism evidence="6 7">
    <name type="scientific">Timema podura</name>
    <name type="common">Walking stick</name>
    <dbReference type="NCBI Taxonomy" id="61482"/>
    <lineage>
        <taxon>Eukaryota</taxon>
        <taxon>Metazoa</taxon>
        <taxon>Ecdysozoa</taxon>
        <taxon>Arthropoda</taxon>
        <taxon>Hexapoda</taxon>
        <taxon>Insecta</taxon>
        <taxon>Pterygota</taxon>
        <taxon>Neoptera</taxon>
        <taxon>Polyneoptera</taxon>
        <taxon>Phasmatodea</taxon>
        <taxon>Timematodea</taxon>
        <taxon>Timematoidea</taxon>
        <taxon>Timematidae</taxon>
        <taxon>Timema</taxon>
    </lineage>
</organism>
<evidence type="ECO:0000256" key="2">
    <source>
        <dbReference type="ARBA" id="ARBA00022801"/>
    </source>
</evidence>
<name>A0ABN7NE77_TIMPD</name>
<dbReference type="SUPFAM" id="SSF50494">
    <property type="entry name" value="Trypsin-like serine proteases"/>
    <property type="match status" value="1"/>
</dbReference>
<keyword evidence="7" id="KW-1185">Reference proteome</keyword>
<keyword evidence="3" id="KW-0720">Serine protease</keyword>
<dbReference type="Pfam" id="PF00089">
    <property type="entry name" value="Trypsin"/>
    <property type="match status" value="1"/>
</dbReference>
<accession>A0ABN7NE77</accession>
<keyword evidence="4" id="KW-1015">Disulfide bond</keyword>
<protein>
    <recommendedName>
        <fullName evidence="5">Peptidase S1 domain-containing protein</fullName>
    </recommendedName>
</protein>
<gene>
    <name evidence="6" type="ORF">TPAB3V08_LOCUS198</name>
</gene>
<proteinExistence type="predicted"/>
<evidence type="ECO:0000259" key="5">
    <source>
        <dbReference type="Pfam" id="PF00089"/>
    </source>
</evidence>
<dbReference type="InterPro" id="IPR050430">
    <property type="entry name" value="Peptidase_S1"/>
</dbReference>
<dbReference type="InterPro" id="IPR001254">
    <property type="entry name" value="Trypsin_dom"/>
</dbReference>
<dbReference type="InterPro" id="IPR009003">
    <property type="entry name" value="Peptidase_S1_PA"/>
</dbReference>
<evidence type="ECO:0000313" key="7">
    <source>
        <dbReference type="Proteomes" id="UP001153148"/>
    </source>
</evidence>
<keyword evidence="1" id="KW-0645">Protease</keyword>
<dbReference type="PANTHER" id="PTHR24276">
    <property type="entry name" value="POLYSERASE-RELATED"/>
    <property type="match status" value="1"/>
</dbReference>
<reference evidence="6" key="1">
    <citation type="submission" date="2021-03" db="EMBL/GenBank/DDBJ databases">
        <authorList>
            <person name="Tran Van P."/>
        </authorList>
    </citation>
    <scope>NUCLEOTIDE SEQUENCE</scope>
</reference>
<evidence type="ECO:0000313" key="6">
    <source>
        <dbReference type="EMBL" id="CAG2053117.1"/>
    </source>
</evidence>
<evidence type="ECO:0000256" key="1">
    <source>
        <dbReference type="ARBA" id="ARBA00022670"/>
    </source>
</evidence>
<sequence>MLATIYYTYVIRGVFFFKVFKINPHVWRCRLNIQTRLDWFSDYKEAGARILNGVTVVDPLAAGGKLVGIVSWGDQCALPDRPGVYTRVSYYRDWIKEKTGV</sequence>
<dbReference type="Proteomes" id="UP001153148">
    <property type="component" value="Unassembled WGS sequence"/>
</dbReference>
<comment type="caution">
    <text evidence="6">The sequence shown here is derived from an EMBL/GenBank/DDBJ whole genome shotgun (WGS) entry which is preliminary data.</text>
</comment>
<evidence type="ECO:0000256" key="4">
    <source>
        <dbReference type="ARBA" id="ARBA00023157"/>
    </source>
</evidence>
<evidence type="ECO:0000256" key="3">
    <source>
        <dbReference type="ARBA" id="ARBA00022825"/>
    </source>
</evidence>
<dbReference type="PANTHER" id="PTHR24276:SF98">
    <property type="entry name" value="FI18310P1-RELATED"/>
    <property type="match status" value="1"/>
</dbReference>
<dbReference type="EMBL" id="CAJPIN010000149">
    <property type="protein sequence ID" value="CAG2053117.1"/>
    <property type="molecule type" value="Genomic_DNA"/>
</dbReference>
<keyword evidence="2" id="KW-0378">Hydrolase</keyword>